<feature type="region of interest" description="Disordered" evidence="5">
    <location>
        <begin position="281"/>
        <end position="310"/>
    </location>
</feature>
<keyword evidence="1 4" id="KW-0378">Hydrolase</keyword>
<dbReference type="InterPro" id="IPR002641">
    <property type="entry name" value="PNPLA_dom"/>
</dbReference>
<evidence type="ECO:0000256" key="5">
    <source>
        <dbReference type="SAM" id="MobiDB-lite"/>
    </source>
</evidence>
<dbReference type="InterPro" id="IPR016035">
    <property type="entry name" value="Acyl_Trfase/lysoPLipase"/>
</dbReference>
<feature type="short sequence motif" description="GXSXG" evidence="4">
    <location>
        <begin position="39"/>
        <end position="43"/>
    </location>
</feature>
<feature type="active site" description="Nucleophile" evidence="4">
    <location>
        <position position="41"/>
    </location>
</feature>
<evidence type="ECO:0000256" key="1">
    <source>
        <dbReference type="ARBA" id="ARBA00022801"/>
    </source>
</evidence>
<dbReference type="Gene3D" id="3.40.1090.10">
    <property type="entry name" value="Cytosolic phospholipase A2 catalytic domain"/>
    <property type="match status" value="2"/>
</dbReference>
<feature type="short sequence motif" description="GXGXXG" evidence="4">
    <location>
        <begin position="12"/>
        <end position="17"/>
    </location>
</feature>
<feature type="short sequence motif" description="DGA/G" evidence="4">
    <location>
        <begin position="169"/>
        <end position="171"/>
    </location>
</feature>
<dbReference type="PANTHER" id="PTHR14226">
    <property type="entry name" value="NEUROPATHY TARGET ESTERASE/SWISS CHEESE D.MELANOGASTER"/>
    <property type="match status" value="1"/>
</dbReference>
<evidence type="ECO:0000256" key="3">
    <source>
        <dbReference type="ARBA" id="ARBA00023098"/>
    </source>
</evidence>
<dbReference type="EMBL" id="CP158568">
    <property type="protein sequence ID" value="XBY43175.1"/>
    <property type="molecule type" value="Genomic_DNA"/>
</dbReference>
<accession>A0AAU7X5R7</accession>
<evidence type="ECO:0000256" key="4">
    <source>
        <dbReference type="PROSITE-ProRule" id="PRU01161"/>
    </source>
</evidence>
<evidence type="ECO:0000259" key="6">
    <source>
        <dbReference type="PROSITE" id="PS51635"/>
    </source>
</evidence>
<dbReference type="Pfam" id="PF01734">
    <property type="entry name" value="Patatin"/>
    <property type="match status" value="1"/>
</dbReference>
<dbReference type="PANTHER" id="PTHR14226:SF29">
    <property type="entry name" value="NEUROPATHY TARGET ESTERASE SWS"/>
    <property type="match status" value="1"/>
</dbReference>
<dbReference type="PROSITE" id="PS51635">
    <property type="entry name" value="PNPLA"/>
    <property type="match status" value="1"/>
</dbReference>
<feature type="domain" description="PNPLA" evidence="6">
    <location>
        <begin position="8"/>
        <end position="182"/>
    </location>
</feature>
<evidence type="ECO:0000313" key="7">
    <source>
        <dbReference type="EMBL" id="XBY43175.1"/>
    </source>
</evidence>
<dbReference type="InterPro" id="IPR050301">
    <property type="entry name" value="NTE"/>
</dbReference>
<dbReference type="KEGG" id="mflg:ABS361_13815"/>
<reference evidence="7" key="1">
    <citation type="submission" date="2024-06" db="EMBL/GenBank/DDBJ databases">
        <title>Methylostella associata gen. nov., sp. nov., a novel Ancalomicrobiaceae-affiliated facultatively methylotrophic bacteria that feed on methanotrophs of the genus Methylococcus.</title>
        <authorList>
            <person name="Saltykova V."/>
            <person name="Danilova O.V."/>
            <person name="Oshkin I.Y."/>
            <person name="Belova S.E."/>
            <person name="Pimenov N.V."/>
            <person name="Dedysh S.N."/>
        </authorList>
    </citation>
    <scope>NUCLEOTIDE SEQUENCE</scope>
    <source>
        <strain evidence="7">S20</strain>
    </source>
</reference>
<name>A0AAU7X5R7_9HYPH</name>
<dbReference type="RefSeq" id="WP_407048277.1">
    <property type="nucleotide sequence ID" value="NZ_CP158568.1"/>
</dbReference>
<dbReference type="AlphaFoldDB" id="A0AAU7X5R7"/>
<keyword evidence="3 4" id="KW-0443">Lipid metabolism</keyword>
<protein>
    <submittedName>
        <fullName evidence="7">Patatin-like phospholipase family protein</fullName>
    </submittedName>
</protein>
<dbReference type="GO" id="GO:0016787">
    <property type="term" value="F:hydrolase activity"/>
    <property type="evidence" value="ECO:0007669"/>
    <property type="project" value="UniProtKB-UniRule"/>
</dbReference>
<feature type="active site" description="Proton acceptor" evidence="4">
    <location>
        <position position="169"/>
    </location>
</feature>
<keyword evidence="2 4" id="KW-0442">Lipid degradation</keyword>
<dbReference type="SUPFAM" id="SSF52151">
    <property type="entry name" value="FabD/lysophospholipase-like"/>
    <property type="match status" value="1"/>
</dbReference>
<gene>
    <name evidence="7" type="ORF">ABS361_13815</name>
</gene>
<sequence>MSDPKIGLVLGGGGARGLGHIPVIEALDELGLSVTAIAGTSIGAIMGAARAGGLSGAEIRERTVETFGNRTAALARLWSLRPKRFGDLFAGGFGLGQIDPEKILETFVGDALPPRFADCRVPFAVVATDFYGGKEVVLRDGDLRPAVAASIALPTIFKPVILDGAALIDGGVINPVPVDALPVPVDIVIAVDVVSFPEPSDGKVAPGAMEAIVGATQLLMQQVAAAKFEKRPPDILIRPPVNAFHVLDFLKARQILAATEPAKDEVKRKLARMIEAHPLEPVAELPAPPQPMALPKRPRRRLIGRAKETN</sequence>
<organism evidence="7">
    <name type="scientific">Methyloraptor flagellatus</name>
    <dbReference type="NCBI Taxonomy" id="3162530"/>
    <lineage>
        <taxon>Bacteria</taxon>
        <taxon>Pseudomonadati</taxon>
        <taxon>Pseudomonadota</taxon>
        <taxon>Alphaproteobacteria</taxon>
        <taxon>Hyphomicrobiales</taxon>
        <taxon>Ancalomicrobiaceae</taxon>
        <taxon>Methyloraptor</taxon>
    </lineage>
</organism>
<evidence type="ECO:0000256" key="2">
    <source>
        <dbReference type="ARBA" id="ARBA00022963"/>
    </source>
</evidence>
<proteinExistence type="predicted"/>
<dbReference type="GO" id="GO:0016042">
    <property type="term" value="P:lipid catabolic process"/>
    <property type="evidence" value="ECO:0007669"/>
    <property type="project" value="UniProtKB-UniRule"/>
</dbReference>